<dbReference type="PANTHER" id="PTHR33446">
    <property type="entry name" value="PROTEIN TONB-RELATED"/>
    <property type="match status" value="1"/>
</dbReference>
<dbReference type="InterPro" id="IPR051045">
    <property type="entry name" value="TonB-dependent_transducer"/>
</dbReference>
<dbReference type="PANTHER" id="PTHR33446:SF2">
    <property type="entry name" value="PROTEIN TONB"/>
    <property type="match status" value="1"/>
</dbReference>
<dbReference type="SUPFAM" id="SSF74653">
    <property type="entry name" value="TolA/TonB C-terminal domain"/>
    <property type="match status" value="1"/>
</dbReference>
<dbReference type="KEGG" id="pact:CA264_12175"/>
<gene>
    <name evidence="3" type="ORF">CA264_12175</name>
</gene>
<dbReference type="AlphaFoldDB" id="A0A1X9YYN3"/>
<dbReference type="EMBL" id="CP021235">
    <property type="protein sequence ID" value="ARS37844.1"/>
    <property type="molecule type" value="Genomic_DNA"/>
</dbReference>
<dbReference type="Pfam" id="PF03544">
    <property type="entry name" value="TonB_C"/>
    <property type="match status" value="1"/>
</dbReference>
<name>A0A1X9YYN3_9BACT</name>
<accession>A0A1X9YYN3</accession>
<reference evidence="4" key="1">
    <citation type="submission" date="2017-05" db="EMBL/GenBank/DDBJ databases">
        <authorList>
            <person name="Ray J."/>
            <person name="Price M."/>
            <person name="Deutschbauer A."/>
        </authorList>
    </citation>
    <scope>NUCLEOTIDE SEQUENCE [LARGE SCALE GENOMIC DNA]</scope>
    <source>
        <strain evidence="4">DSM 19842</strain>
    </source>
</reference>
<protein>
    <recommendedName>
        <fullName evidence="2">TonB C-terminal domain-containing protein</fullName>
    </recommendedName>
</protein>
<proteinExistence type="predicted"/>
<feature type="region of interest" description="Disordered" evidence="1">
    <location>
        <begin position="31"/>
        <end position="68"/>
    </location>
</feature>
<organism evidence="3 4">
    <name type="scientific">Pontibacter actiniarum</name>
    <dbReference type="NCBI Taxonomy" id="323450"/>
    <lineage>
        <taxon>Bacteria</taxon>
        <taxon>Pseudomonadati</taxon>
        <taxon>Bacteroidota</taxon>
        <taxon>Cytophagia</taxon>
        <taxon>Cytophagales</taxon>
        <taxon>Hymenobacteraceae</taxon>
        <taxon>Pontibacter</taxon>
    </lineage>
</organism>
<dbReference type="InterPro" id="IPR037682">
    <property type="entry name" value="TonB_C"/>
</dbReference>
<dbReference type="OrthoDB" id="1039448at2"/>
<evidence type="ECO:0000256" key="1">
    <source>
        <dbReference type="SAM" id="MobiDB-lite"/>
    </source>
</evidence>
<dbReference type="GO" id="GO:0098797">
    <property type="term" value="C:plasma membrane protein complex"/>
    <property type="evidence" value="ECO:0007669"/>
    <property type="project" value="TreeGrafter"/>
</dbReference>
<evidence type="ECO:0000313" key="3">
    <source>
        <dbReference type="EMBL" id="ARS37844.1"/>
    </source>
</evidence>
<sequence>MAARHPERSSCRRRDVPAGAVFRLGSRRFGRNKEQLAHAAGKPYTGSQRKGVEPGKRGSALQAGPKACLQRRRNATKKFFAKNIRYPDTSLEGDVTASFVVHEDGSTGKPSVGTSMGQVLKDEVLRVVELSSNMWQPGYKDGKPVTTLNFMVFRFIAKGSNQAAGTKERLAADVIITKNR</sequence>
<dbReference type="STRING" id="709015.GCA_000472485_02466"/>
<feature type="domain" description="TonB C-terminal" evidence="2">
    <location>
        <begin position="90"/>
        <end position="147"/>
    </location>
</feature>
<dbReference type="GO" id="GO:0055085">
    <property type="term" value="P:transmembrane transport"/>
    <property type="evidence" value="ECO:0007669"/>
    <property type="project" value="InterPro"/>
</dbReference>
<keyword evidence="4" id="KW-1185">Reference proteome</keyword>
<dbReference type="Proteomes" id="UP000266292">
    <property type="component" value="Chromosome"/>
</dbReference>
<dbReference type="Gene3D" id="3.30.1150.10">
    <property type="match status" value="1"/>
</dbReference>
<dbReference type="GO" id="GO:0031992">
    <property type="term" value="F:energy transducer activity"/>
    <property type="evidence" value="ECO:0007669"/>
    <property type="project" value="TreeGrafter"/>
</dbReference>
<evidence type="ECO:0000313" key="4">
    <source>
        <dbReference type="Proteomes" id="UP000266292"/>
    </source>
</evidence>
<evidence type="ECO:0000259" key="2">
    <source>
        <dbReference type="Pfam" id="PF03544"/>
    </source>
</evidence>